<evidence type="ECO:0000256" key="2">
    <source>
        <dbReference type="ARBA" id="ARBA00009156"/>
    </source>
</evidence>
<feature type="binding site" evidence="10">
    <location>
        <position position="247"/>
    </location>
    <ligand>
        <name>sn-glycerol 3-phosphate</name>
        <dbReference type="ChEBI" id="CHEBI:57597"/>
    </ligand>
</feature>
<evidence type="ECO:0000256" key="3">
    <source>
        <dbReference type="ARBA" id="ARBA00022679"/>
    </source>
</evidence>
<dbReference type="UniPathway" id="UPA00618">
    <property type="reaction ID" value="UER00672"/>
</dbReference>
<dbReference type="RefSeq" id="WP_100900890.1">
    <property type="nucleotide sequence ID" value="NZ_CAWNNC010000001.1"/>
</dbReference>
<evidence type="ECO:0000259" key="12">
    <source>
        <dbReference type="Pfam" id="PF00370"/>
    </source>
</evidence>
<dbReference type="InterPro" id="IPR043129">
    <property type="entry name" value="ATPase_NBD"/>
</dbReference>
<feature type="binding site" evidence="10">
    <location>
        <position position="21"/>
    </location>
    <ligand>
        <name>ADP</name>
        <dbReference type="ChEBI" id="CHEBI:456216"/>
    </ligand>
</feature>
<dbReference type="GO" id="GO:0004370">
    <property type="term" value="F:glycerol kinase activity"/>
    <property type="evidence" value="ECO:0007669"/>
    <property type="project" value="UniProtKB-UniRule"/>
</dbReference>
<reference evidence="14 15" key="1">
    <citation type="submission" date="2017-11" db="EMBL/GenBank/DDBJ databases">
        <title>Complete genome of a free-living desiccation-tolerant cyanobacterium and its photosynthetic adaptation to extreme terrestrial habitat.</title>
        <authorList>
            <person name="Shang J."/>
        </authorList>
    </citation>
    <scope>NUCLEOTIDE SEQUENCE [LARGE SCALE GENOMIC DNA]</scope>
    <source>
        <strain evidence="14 15">CCNUN1</strain>
    </source>
</reference>
<keyword evidence="5 10" id="KW-0418">Kinase</keyword>
<dbReference type="GO" id="GO:0005524">
    <property type="term" value="F:ATP binding"/>
    <property type="evidence" value="ECO:0007669"/>
    <property type="project" value="UniProtKB-UniRule"/>
</dbReference>
<feature type="domain" description="Carbohydrate kinase FGGY N-terminal" evidence="12">
    <location>
        <begin position="13"/>
        <end position="254"/>
    </location>
</feature>
<dbReference type="AlphaFoldDB" id="A0A2K8SX86"/>
<sequence>MHILGNTTPSLGYILSLDLGTTGNRAFVFNADGKIVGQAYKELTQYYPQPGWLEHDPQQIWQDTCWVMQTAISNAQIAPSAIAALGLTVQRETYLIWDKTTGKPLHRAIVWQDRRTAPLCHQLQEQGYANEIYDRTGLIIDAYFSATKLRWLLDKFTDVDLNNVLAGTIDTWVLWNLTGGIHATDHSNASRTMLMNLKTCDWDENLLELFQIPAHILPQIQPSLGVFGVTDATLLGAEIPITAILGDQQAALFGHGCDRPGLMKCTYGTGSFLVAHTGDQIVRSHHQLISTVAWTQANLRGTLDVGYALEGSMFTSGACIQWLRDRLKLIKTAAESEAMANQVRDNGGVYFVPAFSGLGAPYWDMSARGAFFGITASVQPEHLVRAVLEAIAYQVLEVVQAINASSSTPVGRLTVDGGACENNFLMQFQADVLGIPVERPIMRDTTVQGAAFAAGLAIGFWESYEALVQQRQIERVFEPGSDAPLSNFATWQKAVKRTLAWEE</sequence>
<dbReference type="HAMAP" id="MF_00186">
    <property type="entry name" value="Glycerol_kin"/>
    <property type="match status" value="1"/>
</dbReference>
<feature type="binding site" evidence="10">
    <location>
        <position position="269"/>
    </location>
    <ligand>
        <name>ATP</name>
        <dbReference type="ChEBI" id="CHEBI:30616"/>
    </ligand>
</feature>
<dbReference type="InterPro" id="IPR005999">
    <property type="entry name" value="Glycerol_kin"/>
</dbReference>
<evidence type="ECO:0000256" key="10">
    <source>
        <dbReference type="HAMAP-Rule" id="MF_00186"/>
    </source>
</evidence>
<feature type="binding site" evidence="10">
    <location>
        <position position="248"/>
    </location>
    <ligand>
        <name>glycerol</name>
        <dbReference type="ChEBI" id="CHEBI:17754"/>
    </ligand>
</feature>
<dbReference type="SUPFAM" id="SSF53067">
    <property type="entry name" value="Actin-like ATPase domain"/>
    <property type="match status" value="2"/>
</dbReference>
<feature type="domain" description="Carbohydrate kinase FGGY C-terminal" evidence="13">
    <location>
        <begin position="263"/>
        <end position="457"/>
    </location>
</feature>
<evidence type="ECO:0000313" key="14">
    <source>
        <dbReference type="EMBL" id="AUB40058.1"/>
    </source>
</evidence>
<feature type="binding site" evidence="10">
    <location>
        <position position="247"/>
    </location>
    <ligand>
        <name>glycerol</name>
        <dbReference type="ChEBI" id="CHEBI:17754"/>
    </ligand>
</feature>
<dbReference type="GO" id="GO:0019563">
    <property type="term" value="P:glycerol catabolic process"/>
    <property type="evidence" value="ECO:0007669"/>
    <property type="project" value="UniProtKB-UniRule"/>
</dbReference>
<dbReference type="KEGG" id="nfl:COO91_06055"/>
<feature type="binding site" evidence="10">
    <location>
        <position position="21"/>
    </location>
    <ligand>
        <name>ATP</name>
        <dbReference type="ChEBI" id="CHEBI:30616"/>
    </ligand>
</feature>
<feature type="binding site" evidence="10">
    <location>
        <position position="92"/>
    </location>
    <ligand>
        <name>sn-glycerol 3-phosphate</name>
        <dbReference type="ChEBI" id="CHEBI:57597"/>
    </ligand>
</feature>
<comment type="activity regulation">
    <text evidence="10">Inhibited by fructose 1,6-bisphosphate (FBP).</text>
</comment>
<feature type="binding site" evidence="10">
    <location>
        <position position="25"/>
    </location>
    <ligand>
        <name>ADP</name>
        <dbReference type="ChEBI" id="CHEBI:456216"/>
    </ligand>
</feature>
<dbReference type="PANTHER" id="PTHR10196:SF69">
    <property type="entry name" value="GLYCEROL KINASE"/>
    <property type="match status" value="1"/>
</dbReference>
<evidence type="ECO:0000256" key="7">
    <source>
        <dbReference type="ARBA" id="ARBA00022840"/>
    </source>
</evidence>
<dbReference type="NCBIfam" id="NF000756">
    <property type="entry name" value="PRK00047.1"/>
    <property type="match status" value="1"/>
</dbReference>
<evidence type="ECO:0000256" key="4">
    <source>
        <dbReference type="ARBA" id="ARBA00022741"/>
    </source>
</evidence>
<dbReference type="FunFam" id="3.30.420.40:FF:000008">
    <property type="entry name" value="Glycerol kinase"/>
    <property type="match status" value="1"/>
</dbReference>
<dbReference type="EMBL" id="CP024785">
    <property type="protein sequence ID" value="AUB40058.1"/>
    <property type="molecule type" value="Genomic_DNA"/>
</dbReference>
<dbReference type="FunFam" id="3.30.420.40:FF:000007">
    <property type="entry name" value="Glycerol kinase"/>
    <property type="match status" value="1"/>
</dbReference>
<keyword evidence="15" id="KW-1185">Reference proteome</keyword>
<gene>
    <name evidence="10" type="primary">glpK</name>
    <name evidence="14" type="ORF">COO91_06055</name>
</gene>
<organism evidence="14 15">
    <name type="scientific">Nostoc flagelliforme CCNUN1</name>
    <dbReference type="NCBI Taxonomy" id="2038116"/>
    <lineage>
        <taxon>Bacteria</taxon>
        <taxon>Bacillati</taxon>
        <taxon>Cyanobacteriota</taxon>
        <taxon>Cyanophyceae</taxon>
        <taxon>Nostocales</taxon>
        <taxon>Nostocaceae</taxon>
        <taxon>Nostoc</taxon>
    </lineage>
</organism>
<evidence type="ECO:0000256" key="9">
    <source>
        <dbReference type="ARBA" id="ARBA00054633"/>
    </source>
</evidence>
<dbReference type="PIRSF" id="PIRSF000538">
    <property type="entry name" value="GlpK"/>
    <property type="match status" value="1"/>
</dbReference>
<feature type="binding site" evidence="10">
    <location>
        <position position="317"/>
    </location>
    <ligand>
        <name>ATP</name>
        <dbReference type="ChEBI" id="CHEBI:30616"/>
    </ligand>
</feature>
<dbReference type="PROSITE" id="PS00445">
    <property type="entry name" value="FGGY_KINASES_2"/>
    <property type="match status" value="1"/>
</dbReference>
<dbReference type="Pfam" id="PF02782">
    <property type="entry name" value="FGGY_C"/>
    <property type="match status" value="1"/>
</dbReference>
<feature type="binding site" evidence="10">
    <location>
        <position position="91"/>
    </location>
    <ligand>
        <name>sn-glycerol 3-phosphate</name>
        <dbReference type="ChEBI" id="CHEBI:57597"/>
    </ligand>
</feature>
<feature type="binding site" evidence="10">
    <location>
        <position position="418"/>
    </location>
    <ligand>
        <name>ADP</name>
        <dbReference type="ChEBI" id="CHEBI:456216"/>
    </ligand>
</feature>
<dbReference type="EC" id="2.7.1.30" evidence="10"/>
<evidence type="ECO:0000256" key="5">
    <source>
        <dbReference type="ARBA" id="ARBA00022777"/>
    </source>
</evidence>
<name>A0A2K8SX86_9NOSO</name>
<keyword evidence="4 10" id="KW-0547">Nucleotide-binding</keyword>
<evidence type="ECO:0000313" key="15">
    <source>
        <dbReference type="Proteomes" id="UP000232003"/>
    </source>
</evidence>
<evidence type="ECO:0000256" key="6">
    <source>
        <dbReference type="ARBA" id="ARBA00022798"/>
    </source>
</evidence>
<feature type="binding site" evidence="10">
    <location>
        <position position="269"/>
    </location>
    <ligand>
        <name>ADP</name>
        <dbReference type="ChEBI" id="CHEBI:456216"/>
    </ligand>
</feature>
<proteinExistence type="inferred from homology"/>
<dbReference type="NCBIfam" id="TIGR01311">
    <property type="entry name" value="glycerol_kin"/>
    <property type="match status" value="1"/>
</dbReference>
<feature type="binding site" evidence="10">
    <location>
        <position position="422"/>
    </location>
    <ligand>
        <name>ADP</name>
        <dbReference type="ChEBI" id="CHEBI:456216"/>
    </ligand>
</feature>
<evidence type="ECO:0000256" key="1">
    <source>
        <dbReference type="ARBA" id="ARBA00005190"/>
    </source>
</evidence>
<comment type="function">
    <text evidence="9 10">Key enzyme in the regulation of glycerol uptake and metabolism. Catalyzes the phosphorylation of glycerol to yield sn-glycerol 3-phosphate.</text>
</comment>
<comment type="similarity">
    <text evidence="2 10 11">Belongs to the FGGY kinase family.</text>
</comment>
<feature type="binding site" evidence="10">
    <location>
        <position position="321"/>
    </location>
    <ligand>
        <name>ATP</name>
        <dbReference type="ChEBI" id="CHEBI:30616"/>
    </ligand>
</feature>
<protein>
    <recommendedName>
        <fullName evidence="10">Glycerol kinase</fullName>
        <ecNumber evidence="10">2.7.1.30</ecNumber>
    </recommendedName>
    <alternativeName>
        <fullName evidence="10">ATP:glycerol 3-phosphotransferase</fullName>
    </alternativeName>
    <alternativeName>
        <fullName evidence="10">Glycerokinase</fullName>
        <shortName evidence="10">GK</shortName>
    </alternativeName>
</protein>
<dbReference type="InterPro" id="IPR018483">
    <property type="entry name" value="Carb_kinase_FGGY_CS"/>
</dbReference>
<feature type="binding site" evidence="10">
    <location>
        <position position="92"/>
    </location>
    <ligand>
        <name>glycerol</name>
        <dbReference type="ChEBI" id="CHEBI:17754"/>
    </ligand>
</feature>
<dbReference type="OrthoDB" id="9805576at2"/>
<dbReference type="InterPro" id="IPR018484">
    <property type="entry name" value="FGGY_N"/>
</dbReference>
<dbReference type="Gene3D" id="3.30.420.40">
    <property type="match status" value="2"/>
</dbReference>
<dbReference type="Proteomes" id="UP000232003">
    <property type="component" value="Chromosome"/>
</dbReference>
<evidence type="ECO:0000259" key="13">
    <source>
        <dbReference type="Pfam" id="PF02782"/>
    </source>
</evidence>
<accession>A0A2K8SX86</accession>
<keyword evidence="6 10" id="KW-0319">Glycerol metabolism</keyword>
<keyword evidence="3 10" id="KW-0808">Transferase</keyword>
<dbReference type="PANTHER" id="PTHR10196">
    <property type="entry name" value="SUGAR KINASE"/>
    <property type="match status" value="1"/>
</dbReference>
<feature type="binding site" evidence="10">
    <location>
        <position position="91"/>
    </location>
    <ligand>
        <name>glycerol</name>
        <dbReference type="ChEBI" id="CHEBI:17754"/>
    </ligand>
</feature>
<dbReference type="InterPro" id="IPR000577">
    <property type="entry name" value="Carb_kinase_FGGY"/>
</dbReference>
<comment type="caution">
    <text evidence="10">Lacks conserved residue(s) required for the propagation of feature annotation.</text>
</comment>
<feature type="binding site" evidence="10">
    <location>
        <position position="22"/>
    </location>
    <ligand>
        <name>ATP</name>
        <dbReference type="ChEBI" id="CHEBI:30616"/>
    </ligand>
</feature>
<dbReference type="GO" id="GO:0006072">
    <property type="term" value="P:glycerol-3-phosphate metabolic process"/>
    <property type="evidence" value="ECO:0007669"/>
    <property type="project" value="InterPro"/>
</dbReference>
<comment type="pathway">
    <text evidence="1 10">Polyol metabolism; glycerol degradation via glycerol kinase pathway; sn-glycerol 3-phosphate from glycerol: step 1/1.</text>
</comment>
<dbReference type="InterPro" id="IPR018485">
    <property type="entry name" value="FGGY_C"/>
</dbReference>
<feature type="binding site" evidence="10">
    <location>
        <position position="21"/>
    </location>
    <ligand>
        <name>sn-glycerol 3-phosphate</name>
        <dbReference type="ChEBI" id="CHEBI:57597"/>
    </ligand>
</feature>
<evidence type="ECO:0000256" key="8">
    <source>
        <dbReference type="ARBA" id="ARBA00052101"/>
    </source>
</evidence>
<dbReference type="Pfam" id="PF00370">
    <property type="entry name" value="FGGY_N"/>
    <property type="match status" value="1"/>
</dbReference>
<dbReference type="GO" id="GO:0005829">
    <property type="term" value="C:cytosol"/>
    <property type="evidence" value="ECO:0007669"/>
    <property type="project" value="TreeGrafter"/>
</dbReference>
<keyword evidence="7 10" id="KW-0067">ATP-binding</keyword>
<feature type="binding site" evidence="10">
    <location>
        <position position="143"/>
    </location>
    <ligand>
        <name>glycerol</name>
        <dbReference type="ChEBI" id="CHEBI:17754"/>
    </ligand>
</feature>
<feature type="binding site" evidence="10">
    <location>
        <position position="317"/>
    </location>
    <ligand>
        <name>ADP</name>
        <dbReference type="ChEBI" id="CHEBI:456216"/>
    </ligand>
</feature>
<feature type="binding site" evidence="10">
    <location>
        <position position="418"/>
    </location>
    <ligand>
        <name>ATP</name>
        <dbReference type="ChEBI" id="CHEBI:30616"/>
    </ligand>
</feature>
<comment type="catalytic activity">
    <reaction evidence="8 10">
        <text>glycerol + ATP = sn-glycerol 3-phosphate + ADP + H(+)</text>
        <dbReference type="Rhea" id="RHEA:21644"/>
        <dbReference type="ChEBI" id="CHEBI:15378"/>
        <dbReference type="ChEBI" id="CHEBI:17754"/>
        <dbReference type="ChEBI" id="CHEBI:30616"/>
        <dbReference type="ChEBI" id="CHEBI:57597"/>
        <dbReference type="ChEBI" id="CHEBI:456216"/>
        <dbReference type="EC" id="2.7.1.30"/>
    </reaction>
</comment>
<feature type="binding site" evidence="10">
    <location>
        <position position="143"/>
    </location>
    <ligand>
        <name>sn-glycerol 3-phosphate</name>
        <dbReference type="ChEBI" id="CHEBI:57597"/>
    </ligand>
</feature>
<evidence type="ECO:0000256" key="11">
    <source>
        <dbReference type="RuleBase" id="RU003733"/>
    </source>
</evidence>
<dbReference type="CDD" id="cd07786">
    <property type="entry name" value="FGGY_EcGK_like"/>
    <property type="match status" value="1"/>
</dbReference>